<dbReference type="OrthoDB" id="6495301at2759"/>
<dbReference type="GO" id="GO:0052689">
    <property type="term" value="F:carboxylic ester hydrolase activity"/>
    <property type="evidence" value="ECO:0007669"/>
    <property type="project" value="UniProtKB-KW"/>
</dbReference>
<dbReference type="Pfam" id="PF00135">
    <property type="entry name" value="COesterase"/>
    <property type="match status" value="1"/>
</dbReference>
<comment type="caution">
    <text evidence="8">The sequence shown here is derived from an EMBL/GenBank/DDBJ whole genome shotgun (WGS) entry which is preliminary data.</text>
</comment>
<keyword evidence="5" id="KW-0325">Glycoprotein</keyword>
<dbReference type="SUPFAM" id="SSF53474">
    <property type="entry name" value="alpha/beta-Hydrolases"/>
    <property type="match status" value="1"/>
</dbReference>
<evidence type="ECO:0000256" key="3">
    <source>
        <dbReference type="ARBA" id="ARBA00022801"/>
    </source>
</evidence>
<dbReference type="Gene3D" id="3.40.50.1820">
    <property type="entry name" value="alpha/beta hydrolase"/>
    <property type="match status" value="1"/>
</dbReference>
<evidence type="ECO:0000256" key="5">
    <source>
        <dbReference type="ARBA" id="ARBA00023180"/>
    </source>
</evidence>
<keyword evidence="3 6" id="KW-0378">Hydrolase</keyword>
<evidence type="ECO:0000256" key="4">
    <source>
        <dbReference type="ARBA" id="ARBA00023157"/>
    </source>
</evidence>
<reference evidence="8 9" key="1">
    <citation type="journal article" date="2019" name="Commun. Biol.">
        <title>The bagworm genome reveals a unique fibroin gene that provides high tensile strength.</title>
        <authorList>
            <person name="Kono N."/>
            <person name="Nakamura H."/>
            <person name="Ohtoshi R."/>
            <person name="Tomita M."/>
            <person name="Numata K."/>
            <person name="Arakawa K."/>
        </authorList>
    </citation>
    <scope>NUCLEOTIDE SEQUENCE [LARGE SCALE GENOMIC DNA]</scope>
</reference>
<accession>A0A4C1V6E6</accession>
<keyword evidence="4" id="KW-1015">Disulfide bond</keyword>
<dbReference type="Proteomes" id="UP000299102">
    <property type="component" value="Unassembled WGS sequence"/>
</dbReference>
<dbReference type="PANTHER" id="PTHR43142">
    <property type="entry name" value="CARBOXYLIC ESTER HYDROLASE"/>
    <property type="match status" value="1"/>
</dbReference>
<evidence type="ECO:0000259" key="7">
    <source>
        <dbReference type="Pfam" id="PF00135"/>
    </source>
</evidence>
<comment type="similarity">
    <text evidence="1 6">Belongs to the type-B carboxylesterase/lipase family.</text>
</comment>
<evidence type="ECO:0000256" key="1">
    <source>
        <dbReference type="ARBA" id="ARBA00005964"/>
    </source>
</evidence>
<dbReference type="PANTHER" id="PTHR43142:SF1">
    <property type="entry name" value="CARBOXYLIC ESTER HYDROLASE"/>
    <property type="match status" value="1"/>
</dbReference>
<feature type="domain" description="Carboxylesterase type B" evidence="7">
    <location>
        <begin position="100"/>
        <end position="590"/>
    </location>
</feature>
<dbReference type="EC" id="3.1.1.-" evidence="6"/>
<evidence type="ECO:0000313" key="9">
    <source>
        <dbReference type="Proteomes" id="UP000299102"/>
    </source>
</evidence>
<dbReference type="InterPro" id="IPR019826">
    <property type="entry name" value="Carboxylesterase_B_AS"/>
</dbReference>
<dbReference type="InterPro" id="IPR029058">
    <property type="entry name" value="AB_hydrolase_fold"/>
</dbReference>
<protein>
    <recommendedName>
        <fullName evidence="6">Carboxylic ester hydrolase</fullName>
        <ecNumber evidence="6">3.1.1.-</ecNumber>
    </recommendedName>
</protein>
<gene>
    <name evidence="8" type="ORF">EVAR_25020_1</name>
</gene>
<evidence type="ECO:0000256" key="6">
    <source>
        <dbReference type="RuleBase" id="RU361235"/>
    </source>
</evidence>
<evidence type="ECO:0000256" key="2">
    <source>
        <dbReference type="ARBA" id="ARBA00022487"/>
    </source>
</evidence>
<dbReference type="EMBL" id="BGZK01000288">
    <property type="protein sequence ID" value="GBP34418.1"/>
    <property type="molecule type" value="Genomic_DNA"/>
</dbReference>
<name>A0A4C1V6E6_EUMVA</name>
<sequence length="660" mass="73993">MFTQIDAAARLIEERVLKRTTSQNTLLGQINILALPSQGHISVNYRKDRPEDGDIVDSHKKGEQVCHELHSFTVLRNERVPRPAHSRRAAAGRRRAALDVALAQGPVRGHKHAARALYAFHGIPYATAPTGRDKFKAPLPPPTWEELFDASNNFILCPQNFGGMPYEEQCLIVNVFVPENTSIGIDPPKSVLVIIHGGSFFVGFGNMGLPYDLVEKDIIVVTLNYRLDVHGFLCLNTVNAPGNAALKDQLAALKWVKHNVQAFGGNPDDITVLGYSAGAFTAELLMLSPAADGLFRRVILESGSVKSTWLDPKGRDTAKVIASANGASDVENITRLEDFYLGLSYSELLALQTYDKLLSKFLPCLENEEDDSIITVSPHAILQSGNYSKLPLLTGYTDGEGLIFYDDRERIMAEMNENFSSHLPPNFLSYVAIDEAEAIDMLKSFYFDENTITEDSIRNFTDYFSDSTFIYGIVESARLHALNSASVYLYEFTYEAFEHLQSEPTGLGSTHCTQSFLIHNEGMLAPTTYLNENDLIVQRRLVEMWNNFIKFSEPTRQGDPDYWEPLNPENMNYLVIDLEVRNRSFPIPERLKLWDKIMKGSDTPDNASGLNLNLDIMLRIYIPTQEVNNALMTPPESQCPWAAMTTYNLVARMLFCVNTH</sequence>
<keyword evidence="9" id="KW-1185">Reference proteome</keyword>
<keyword evidence="2" id="KW-0719">Serine esterase</keyword>
<dbReference type="PROSITE" id="PS00122">
    <property type="entry name" value="CARBOXYLESTERASE_B_1"/>
    <property type="match status" value="1"/>
</dbReference>
<dbReference type="AlphaFoldDB" id="A0A4C1V6E6"/>
<evidence type="ECO:0000313" key="8">
    <source>
        <dbReference type="EMBL" id="GBP34418.1"/>
    </source>
</evidence>
<dbReference type="STRING" id="151549.A0A4C1V6E6"/>
<organism evidence="8 9">
    <name type="scientific">Eumeta variegata</name>
    <name type="common">Bagworm moth</name>
    <name type="synonym">Eumeta japonica</name>
    <dbReference type="NCBI Taxonomy" id="151549"/>
    <lineage>
        <taxon>Eukaryota</taxon>
        <taxon>Metazoa</taxon>
        <taxon>Ecdysozoa</taxon>
        <taxon>Arthropoda</taxon>
        <taxon>Hexapoda</taxon>
        <taxon>Insecta</taxon>
        <taxon>Pterygota</taxon>
        <taxon>Neoptera</taxon>
        <taxon>Endopterygota</taxon>
        <taxon>Lepidoptera</taxon>
        <taxon>Glossata</taxon>
        <taxon>Ditrysia</taxon>
        <taxon>Tineoidea</taxon>
        <taxon>Psychidae</taxon>
        <taxon>Oiketicinae</taxon>
        <taxon>Eumeta</taxon>
    </lineage>
</organism>
<proteinExistence type="inferred from homology"/>
<dbReference type="InterPro" id="IPR002018">
    <property type="entry name" value="CarbesteraseB"/>
</dbReference>